<keyword evidence="2 4" id="KW-0689">Ribosomal protein</keyword>
<evidence type="ECO:0000256" key="4">
    <source>
        <dbReference type="RuleBase" id="RU000660"/>
    </source>
</evidence>
<reference evidence="5 6" key="1">
    <citation type="journal article" date="2013" name="BMC Genomics">
        <title>Reconstruction of the lipid metabolism for the microalga Monoraphidium neglectum from its genome sequence reveals characteristics suitable for biofuel production.</title>
        <authorList>
            <person name="Bogen C."/>
            <person name="Al-Dilaimi A."/>
            <person name="Albersmeier A."/>
            <person name="Wichmann J."/>
            <person name="Grundmann M."/>
            <person name="Rupp O."/>
            <person name="Lauersen K.J."/>
            <person name="Blifernez-Klassen O."/>
            <person name="Kalinowski J."/>
            <person name="Goesmann A."/>
            <person name="Mussgnug J.H."/>
            <person name="Kruse O."/>
        </authorList>
    </citation>
    <scope>NUCLEOTIDE SEQUENCE [LARGE SCALE GENOMIC DNA]</scope>
    <source>
        <strain evidence="5 6">SAG 48.87</strain>
    </source>
</reference>
<dbReference type="GO" id="GO:0022625">
    <property type="term" value="C:cytosolic large ribosomal subunit"/>
    <property type="evidence" value="ECO:0007669"/>
    <property type="project" value="TreeGrafter"/>
</dbReference>
<evidence type="ECO:0000256" key="1">
    <source>
        <dbReference type="ARBA" id="ARBA00008777"/>
    </source>
</evidence>
<keyword evidence="3 4" id="KW-0687">Ribonucleoprotein</keyword>
<dbReference type="InterPro" id="IPR036373">
    <property type="entry name" value="Ribosomal_bL17_sf"/>
</dbReference>
<dbReference type="GO" id="GO:0006412">
    <property type="term" value="P:translation"/>
    <property type="evidence" value="ECO:0007669"/>
    <property type="project" value="InterPro"/>
</dbReference>
<dbReference type="Pfam" id="PF01196">
    <property type="entry name" value="Ribosomal_L17"/>
    <property type="match status" value="1"/>
</dbReference>
<dbReference type="KEGG" id="mng:MNEG_0089"/>
<dbReference type="GeneID" id="25726207"/>
<dbReference type="OrthoDB" id="275000at2759"/>
<dbReference type="SUPFAM" id="SSF64263">
    <property type="entry name" value="Prokaryotic ribosomal protein L17"/>
    <property type="match status" value="1"/>
</dbReference>
<dbReference type="Proteomes" id="UP000054498">
    <property type="component" value="Unassembled WGS sequence"/>
</dbReference>
<accession>A0A0D2KCR2</accession>
<dbReference type="PANTHER" id="PTHR14413">
    <property type="entry name" value="RIBOSOMAL PROTEIN L17"/>
    <property type="match status" value="1"/>
</dbReference>
<sequence length="167" mass="18219">MLTLTRHQAFAPARTARAAAPRPYVASTVLSGATLQQRRAEGAGVLAAPDNGAKATMMRHGNRVKHLGRPADQRKALIRGLVTEVIRNGQIRTTKIKAKVIRKYVDKMITLAKDGSLHARRQALAFVYDKELVASLFSGVGDRFGDRNGGYTRIKPDLKGCRARLCG</sequence>
<dbReference type="InterPro" id="IPR000456">
    <property type="entry name" value="Ribosomal_bL17"/>
</dbReference>
<proteinExistence type="inferred from homology"/>
<keyword evidence="6" id="KW-1185">Reference proteome</keyword>
<dbReference type="EMBL" id="KK100227">
    <property type="protein sequence ID" value="KIZ07873.1"/>
    <property type="molecule type" value="Genomic_DNA"/>
</dbReference>
<evidence type="ECO:0000313" key="5">
    <source>
        <dbReference type="EMBL" id="KIZ07873.1"/>
    </source>
</evidence>
<dbReference type="STRING" id="145388.A0A0D2KCR2"/>
<evidence type="ECO:0000313" key="6">
    <source>
        <dbReference type="Proteomes" id="UP000054498"/>
    </source>
</evidence>
<dbReference type="NCBIfam" id="TIGR00059">
    <property type="entry name" value="L17"/>
    <property type="match status" value="1"/>
</dbReference>
<organism evidence="5 6">
    <name type="scientific">Monoraphidium neglectum</name>
    <dbReference type="NCBI Taxonomy" id="145388"/>
    <lineage>
        <taxon>Eukaryota</taxon>
        <taxon>Viridiplantae</taxon>
        <taxon>Chlorophyta</taxon>
        <taxon>core chlorophytes</taxon>
        <taxon>Chlorophyceae</taxon>
        <taxon>CS clade</taxon>
        <taxon>Sphaeropleales</taxon>
        <taxon>Selenastraceae</taxon>
        <taxon>Monoraphidium</taxon>
    </lineage>
</organism>
<dbReference type="RefSeq" id="XP_013906892.1">
    <property type="nucleotide sequence ID" value="XM_014051438.1"/>
</dbReference>
<dbReference type="PROSITE" id="PS01167">
    <property type="entry name" value="RIBOSOMAL_L17"/>
    <property type="match status" value="1"/>
</dbReference>
<evidence type="ECO:0000256" key="2">
    <source>
        <dbReference type="ARBA" id="ARBA00022980"/>
    </source>
</evidence>
<protein>
    <submittedName>
        <fullName evidence="5">50S ribosomal protein L17</fullName>
    </submittedName>
</protein>
<name>A0A0D2KCR2_9CHLO</name>
<dbReference type="Gene3D" id="3.90.1030.10">
    <property type="entry name" value="Ribosomal protein L17"/>
    <property type="match status" value="1"/>
</dbReference>
<dbReference type="InterPro" id="IPR047859">
    <property type="entry name" value="Ribosomal_bL17_CS"/>
</dbReference>
<dbReference type="AlphaFoldDB" id="A0A0D2KCR2"/>
<evidence type="ECO:0000256" key="3">
    <source>
        <dbReference type="ARBA" id="ARBA00023274"/>
    </source>
</evidence>
<dbReference type="GO" id="GO:0003735">
    <property type="term" value="F:structural constituent of ribosome"/>
    <property type="evidence" value="ECO:0007669"/>
    <property type="project" value="InterPro"/>
</dbReference>
<dbReference type="PANTHER" id="PTHR14413:SF16">
    <property type="entry name" value="LARGE RIBOSOMAL SUBUNIT PROTEIN BL17M"/>
    <property type="match status" value="1"/>
</dbReference>
<gene>
    <name evidence="5" type="ORF">MNEG_0089</name>
</gene>
<comment type="similarity">
    <text evidence="1 4">Belongs to the bacterial ribosomal protein bL17 family.</text>
</comment>